<protein>
    <submittedName>
        <fullName evidence="6">Transcriptional regulator, LysR family</fullName>
    </submittedName>
</protein>
<name>A0A1H7SW25_9GAMM</name>
<dbReference type="Gene3D" id="3.40.190.10">
    <property type="entry name" value="Periplasmic binding protein-like II"/>
    <property type="match status" value="2"/>
</dbReference>
<dbReference type="GO" id="GO:0000976">
    <property type="term" value="F:transcription cis-regulatory region binding"/>
    <property type="evidence" value="ECO:0007669"/>
    <property type="project" value="TreeGrafter"/>
</dbReference>
<feature type="domain" description="HTH lysR-type" evidence="5">
    <location>
        <begin position="2"/>
        <end position="59"/>
    </location>
</feature>
<evidence type="ECO:0000313" key="6">
    <source>
        <dbReference type="EMBL" id="SEL76781.1"/>
    </source>
</evidence>
<dbReference type="InterPro" id="IPR005119">
    <property type="entry name" value="LysR_subst-bd"/>
</dbReference>
<dbReference type="InterPro" id="IPR036388">
    <property type="entry name" value="WH-like_DNA-bd_sf"/>
</dbReference>
<dbReference type="Proteomes" id="UP000199297">
    <property type="component" value="Unassembled WGS sequence"/>
</dbReference>
<dbReference type="PRINTS" id="PR00039">
    <property type="entry name" value="HTHLYSR"/>
</dbReference>
<dbReference type="PANTHER" id="PTHR30126">
    <property type="entry name" value="HTH-TYPE TRANSCRIPTIONAL REGULATOR"/>
    <property type="match status" value="1"/>
</dbReference>
<dbReference type="PROSITE" id="PS50931">
    <property type="entry name" value="HTH_LYSR"/>
    <property type="match status" value="1"/>
</dbReference>
<accession>A0A1H7SW25</accession>
<dbReference type="Pfam" id="PF00126">
    <property type="entry name" value="HTH_1"/>
    <property type="match status" value="1"/>
</dbReference>
<proteinExistence type="inferred from homology"/>
<dbReference type="STRING" id="641665.GCA_002104455_02001"/>
<organism evidence="6 7">
    <name type="scientific">Colwellia chukchiensis</name>
    <dbReference type="NCBI Taxonomy" id="641665"/>
    <lineage>
        <taxon>Bacteria</taxon>
        <taxon>Pseudomonadati</taxon>
        <taxon>Pseudomonadota</taxon>
        <taxon>Gammaproteobacteria</taxon>
        <taxon>Alteromonadales</taxon>
        <taxon>Colwelliaceae</taxon>
        <taxon>Colwellia</taxon>
    </lineage>
</organism>
<dbReference type="SUPFAM" id="SSF53850">
    <property type="entry name" value="Periplasmic binding protein-like II"/>
    <property type="match status" value="1"/>
</dbReference>
<dbReference type="AlphaFoldDB" id="A0A1H7SW25"/>
<dbReference type="InterPro" id="IPR036390">
    <property type="entry name" value="WH_DNA-bd_sf"/>
</dbReference>
<evidence type="ECO:0000256" key="4">
    <source>
        <dbReference type="ARBA" id="ARBA00023163"/>
    </source>
</evidence>
<dbReference type="Gene3D" id="1.10.10.10">
    <property type="entry name" value="Winged helix-like DNA-binding domain superfamily/Winged helix DNA-binding domain"/>
    <property type="match status" value="1"/>
</dbReference>
<keyword evidence="2" id="KW-0805">Transcription regulation</keyword>
<dbReference type="RefSeq" id="WP_085285953.1">
    <property type="nucleotide sequence ID" value="NZ_FOBI01000021.1"/>
</dbReference>
<evidence type="ECO:0000256" key="3">
    <source>
        <dbReference type="ARBA" id="ARBA00023125"/>
    </source>
</evidence>
<keyword evidence="3" id="KW-0238">DNA-binding</keyword>
<dbReference type="EMBL" id="FOBI01000021">
    <property type="protein sequence ID" value="SEL76781.1"/>
    <property type="molecule type" value="Genomic_DNA"/>
</dbReference>
<evidence type="ECO:0000256" key="2">
    <source>
        <dbReference type="ARBA" id="ARBA00023015"/>
    </source>
</evidence>
<dbReference type="OrthoDB" id="5289754at2"/>
<comment type="similarity">
    <text evidence="1">Belongs to the LysR transcriptional regulatory family.</text>
</comment>
<evidence type="ECO:0000256" key="1">
    <source>
        <dbReference type="ARBA" id="ARBA00009437"/>
    </source>
</evidence>
<dbReference type="FunFam" id="1.10.10.10:FF:000001">
    <property type="entry name" value="LysR family transcriptional regulator"/>
    <property type="match status" value="1"/>
</dbReference>
<keyword evidence="4" id="KW-0804">Transcription</keyword>
<gene>
    <name evidence="6" type="ORF">SAMN05216262_12133</name>
</gene>
<reference evidence="7" key="1">
    <citation type="submission" date="2016-10" db="EMBL/GenBank/DDBJ databases">
        <authorList>
            <person name="Varghese N."/>
            <person name="Submissions S."/>
        </authorList>
    </citation>
    <scope>NUCLEOTIDE SEQUENCE [LARGE SCALE GENOMIC DNA]</scope>
    <source>
        <strain evidence="7">CGMCC 1.9127</strain>
    </source>
</reference>
<dbReference type="CDD" id="cd05466">
    <property type="entry name" value="PBP2_LTTR_substrate"/>
    <property type="match status" value="1"/>
</dbReference>
<sequence>MINLVWLKTFCTLVDVGHFTKTAEQLFMTQSGVSQQVKKLEQQLKTTLLIREGKTFSLTEAGLKLYQQGQHLLGRCAEIEKSLLLDDPYIGAVKMASPGSIGLKLYPHLLNLQQQYNALAIDYRFAPNKSIEQDLLARQLDLAIVTEQISAENISSEKIAEEPLVLVTANKIKTITWSTLTTLGFIGHPDAPHHAGALLSKNFAEFEHVKQFKAQGFCNQISLILEPVSRGLGFTVLPLHAAKAFAKPEQIRWHQLPQAVHENLYLCQNRLAFTSKRKQFVKSAIMDFIT</sequence>
<evidence type="ECO:0000259" key="5">
    <source>
        <dbReference type="PROSITE" id="PS50931"/>
    </source>
</evidence>
<dbReference type="SUPFAM" id="SSF46785">
    <property type="entry name" value="Winged helix' DNA-binding domain"/>
    <property type="match status" value="1"/>
</dbReference>
<evidence type="ECO:0000313" key="7">
    <source>
        <dbReference type="Proteomes" id="UP000199297"/>
    </source>
</evidence>
<dbReference type="InterPro" id="IPR000847">
    <property type="entry name" value="LysR_HTH_N"/>
</dbReference>
<dbReference type="Pfam" id="PF03466">
    <property type="entry name" value="LysR_substrate"/>
    <property type="match status" value="1"/>
</dbReference>
<dbReference type="GO" id="GO:0003700">
    <property type="term" value="F:DNA-binding transcription factor activity"/>
    <property type="evidence" value="ECO:0007669"/>
    <property type="project" value="InterPro"/>
</dbReference>
<dbReference type="PANTHER" id="PTHR30126:SF99">
    <property type="entry name" value="TRANSCRIPTIONAL REGULATOR LYSR FAMILY"/>
    <property type="match status" value="1"/>
</dbReference>
<keyword evidence="7" id="KW-1185">Reference proteome</keyword>